<dbReference type="InterPro" id="IPR026960">
    <property type="entry name" value="RVT-Znf"/>
</dbReference>
<sequence length="980" mass="111315">MAAVQKPQPVSWAEKVRVSHSDNRCSLEQLSHKPAGSVLTIPKDMSSPSLRVWKAHGLEKVTVLDNGFMVFRFISEESMGEVLARGPWLFGGKPILLQKWQPGFQFDRNKIRTLPIWARLHGLPFPLWNRQGLSLAASMVGLPIACDEATLQGHRMEYARVCVELDASEELVHRFQVDSPLTVTPITVEVTYEWKPTRCPSCKVFGHSCKVTETKAKEAKDAENDKEMEKERGEVTPTEVNIEQISTLGSKAPALPKGGNGGEEAERAKEPEPVLTAGGKSKKFLPCESVARVDKGKMVQCMEEKMDSFSGATDSVNGELEAASSSTNEGLTGDKTGSPLAKGKKRKGKKKRVAVSPTVLPRILPNGWEGLTNIADHPNGRIVVGWNAQKLRLRRLDSTAQWISCEICAPHHLTGTVLTFVYGFNNYGERLSLWRYIQESSEANKLKPWVLMGDFNAILHPSDRSGGARDWQRHHEDFPDCISSSSLNQVPYTGLHLSWHNGQEGEGTIMRKLDWVFGNLPLFVKWPSARAKFLPRQASDHSAIVVNLVEAPRPAQFPFKFMNQWAEHEDFMQIVHRVWDQPITGNAMFQFTSKLLKLKQHLRGKHRQSTSHISYKVFKAQVRWSKTQVQLDIDRGNGRLRDKERQQAMAYFSLCREEEAFYKQRSRVQWLALGDRNTKFFHRSLIHRNARNSIGRLVDDSGLVHTGNQEMGDLAVSHFKKLLQTSSEQLCDLFSMRRLAETGLPCNARVSDIIDGNEWHFPTVPSGIQSLWDTINFLPDSSILDKACWEPSASGMCTIQSVWEETRLTRAHDKGSKLLWHSCHIPRHSFILWLATKGRLRTQDRLHNQMLPRVPCVLCGVHEEDHNHLFFNCTLSNAVWRMISLKLHVTWPTVPWLQAWEWACDGYAFSSQHHSHVLGMALAATVYHLWSERNRRLHLQQHGSVQKLWENICGSVRDRLANLNEGCLLPESIRRQWNIH</sequence>
<reference evidence="5" key="1">
    <citation type="journal article" date="2019" name="Gigascience">
        <title>De novo genome assembly of the endangered Acer yangbiense, a plant species with extremely small populations endemic to Yunnan Province, China.</title>
        <authorList>
            <person name="Yang J."/>
            <person name="Wariss H.M."/>
            <person name="Tao L."/>
            <person name="Zhang R."/>
            <person name="Yun Q."/>
            <person name="Hollingsworth P."/>
            <person name="Dao Z."/>
            <person name="Luo G."/>
            <person name="Guo H."/>
            <person name="Ma Y."/>
            <person name="Sun W."/>
        </authorList>
    </citation>
    <scope>NUCLEOTIDE SEQUENCE [LARGE SCALE GENOMIC DNA]</scope>
    <source>
        <strain evidence="5">cv. br00</strain>
    </source>
</reference>
<evidence type="ECO:0000313" key="4">
    <source>
        <dbReference type="EMBL" id="KAB5534712.1"/>
    </source>
</evidence>
<dbReference type="AlphaFoldDB" id="A0A5N5KWL6"/>
<keyword evidence="5" id="KW-1185">Reference proteome</keyword>
<organism evidence="4 5">
    <name type="scientific">Salix brachista</name>
    <dbReference type="NCBI Taxonomy" id="2182728"/>
    <lineage>
        <taxon>Eukaryota</taxon>
        <taxon>Viridiplantae</taxon>
        <taxon>Streptophyta</taxon>
        <taxon>Embryophyta</taxon>
        <taxon>Tracheophyta</taxon>
        <taxon>Spermatophyta</taxon>
        <taxon>Magnoliopsida</taxon>
        <taxon>eudicotyledons</taxon>
        <taxon>Gunneridae</taxon>
        <taxon>Pentapetalae</taxon>
        <taxon>rosids</taxon>
        <taxon>fabids</taxon>
        <taxon>Malpighiales</taxon>
        <taxon>Salicaceae</taxon>
        <taxon>Saliceae</taxon>
        <taxon>Salix</taxon>
    </lineage>
</organism>
<feature type="region of interest" description="Disordered" evidence="1">
    <location>
        <begin position="250"/>
        <end position="271"/>
    </location>
</feature>
<evidence type="ECO:0008006" key="6">
    <source>
        <dbReference type="Google" id="ProtNLM"/>
    </source>
</evidence>
<feature type="domain" description="DUF4283" evidence="3">
    <location>
        <begin position="51"/>
        <end position="107"/>
    </location>
</feature>
<dbReference type="InterPro" id="IPR025558">
    <property type="entry name" value="DUF4283"/>
</dbReference>
<accession>A0A5N5KWL6</accession>
<protein>
    <recommendedName>
        <fullName evidence="6">DUF4283 domain-containing protein</fullName>
    </recommendedName>
</protein>
<evidence type="ECO:0000313" key="5">
    <source>
        <dbReference type="Proteomes" id="UP000326939"/>
    </source>
</evidence>
<evidence type="ECO:0000259" key="3">
    <source>
        <dbReference type="Pfam" id="PF14111"/>
    </source>
</evidence>
<dbReference type="Pfam" id="PF13966">
    <property type="entry name" value="zf-RVT"/>
    <property type="match status" value="1"/>
</dbReference>
<name>A0A5N5KWL6_9ROSI</name>
<evidence type="ECO:0000259" key="2">
    <source>
        <dbReference type="Pfam" id="PF13966"/>
    </source>
</evidence>
<dbReference type="SUPFAM" id="SSF56219">
    <property type="entry name" value="DNase I-like"/>
    <property type="match status" value="1"/>
</dbReference>
<evidence type="ECO:0000256" key="1">
    <source>
        <dbReference type="SAM" id="MobiDB-lite"/>
    </source>
</evidence>
<dbReference type="InterPro" id="IPR036691">
    <property type="entry name" value="Endo/exonu/phosph_ase_sf"/>
</dbReference>
<comment type="caution">
    <text evidence="4">The sequence shown here is derived from an EMBL/GenBank/DDBJ whole genome shotgun (WGS) entry which is preliminary data.</text>
</comment>
<dbReference type="EMBL" id="VDCV01000011">
    <property type="protein sequence ID" value="KAB5534712.1"/>
    <property type="molecule type" value="Genomic_DNA"/>
</dbReference>
<dbReference type="Pfam" id="PF14111">
    <property type="entry name" value="DUF4283"/>
    <property type="match status" value="1"/>
</dbReference>
<feature type="domain" description="Reverse transcriptase zinc-binding" evidence="2">
    <location>
        <begin position="798"/>
        <end position="880"/>
    </location>
</feature>
<dbReference type="InterPro" id="IPR040256">
    <property type="entry name" value="At4g02000-like"/>
</dbReference>
<dbReference type="PANTHER" id="PTHR31286:SF99">
    <property type="entry name" value="DUF4283 DOMAIN-CONTAINING PROTEIN"/>
    <property type="match status" value="1"/>
</dbReference>
<dbReference type="PANTHER" id="PTHR31286">
    <property type="entry name" value="GLYCINE-RICH CELL WALL STRUCTURAL PROTEIN 1.8-LIKE"/>
    <property type="match status" value="1"/>
</dbReference>
<dbReference type="Gene3D" id="3.60.10.10">
    <property type="entry name" value="Endonuclease/exonuclease/phosphatase"/>
    <property type="match status" value="1"/>
</dbReference>
<dbReference type="Proteomes" id="UP000326939">
    <property type="component" value="Chromosome 11"/>
</dbReference>
<gene>
    <name evidence="4" type="ORF">DKX38_017798</name>
</gene>
<feature type="compositionally biased region" description="Basic residues" evidence="1">
    <location>
        <begin position="342"/>
        <end position="352"/>
    </location>
</feature>
<feature type="region of interest" description="Disordered" evidence="1">
    <location>
        <begin position="310"/>
        <end position="352"/>
    </location>
</feature>
<proteinExistence type="predicted"/>